<feature type="compositionally biased region" description="Basic and acidic residues" evidence="1">
    <location>
        <begin position="413"/>
        <end position="424"/>
    </location>
</feature>
<accession>A0AAE0BVI4</accession>
<feature type="compositionally biased region" description="Basic and acidic residues" evidence="1">
    <location>
        <begin position="623"/>
        <end position="633"/>
    </location>
</feature>
<feature type="region of interest" description="Disordered" evidence="1">
    <location>
        <begin position="381"/>
        <end position="647"/>
    </location>
</feature>
<feature type="region of interest" description="Disordered" evidence="1">
    <location>
        <begin position="242"/>
        <end position="365"/>
    </location>
</feature>
<reference evidence="2 3" key="1">
    <citation type="journal article" date="2015" name="Genome Biol. Evol.">
        <title>Comparative Genomics of a Bacterivorous Green Alga Reveals Evolutionary Causalities and Consequences of Phago-Mixotrophic Mode of Nutrition.</title>
        <authorList>
            <person name="Burns J.A."/>
            <person name="Paasch A."/>
            <person name="Narechania A."/>
            <person name="Kim E."/>
        </authorList>
    </citation>
    <scope>NUCLEOTIDE SEQUENCE [LARGE SCALE GENOMIC DNA]</scope>
    <source>
        <strain evidence="2 3">PLY_AMNH</strain>
    </source>
</reference>
<gene>
    <name evidence="2" type="ORF">CYMTET_47729</name>
</gene>
<evidence type="ECO:0000256" key="1">
    <source>
        <dbReference type="SAM" id="MobiDB-lite"/>
    </source>
</evidence>
<feature type="region of interest" description="Disordered" evidence="1">
    <location>
        <begin position="175"/>
        <end position="194"/>
    </location>
</feature>
<dbReference type="AlphaFoldDB" id="A0AAE0BVI4"/>
<keyword evidence="3" id="KW-1185">Reference proteome</keyword>
<evidence type="ECO:0000313" key="3">
    <source>
        <dbReference type="Proteomes" id="UP001190700"/>
    </source>
</evidence>
<feature type="compositionally biased region" description="Basic and acidic residues" evidence="1">
    <location>
        <begin position="264"/>
        <end position="276"/>
    </location>
</feature>
<feature type="compositionally biased region" description="Basic and acidic residues" evidence="1">
    <location>
        <begin position="176"/>
        <end position="194"/>
    </location>
</feature>
<proteinExistence type="predicted"/>
<evidence type="ECO:0000313" key="2">
    <source>
        <dbReference type="EMBL" id="KAK3242570.1"/>
    </source>
</evidence>
<feature type="compositionally biased region" description="Polar residues" evidence="1">
    <location>
        <begin position="148"/>
        <end position="158"/>
    </location>
</feature>
<protein>
    <submittedName>
        <fullName evidence="2">Uncharacterized protein</fullName>
    </submittedName>
</protein>
<feature type="region of interest" description="Disordered" evidence="1">
    <location>
        <begin position="125"/>
        <end position="164"/>
    </location>
</feature>
<feature type="compositionally biased region" description="Basic and acidic residues" evidence="1">
    <location>
        <begin position="539"/>
        <end position="553"/>
    </location>
</feature>
<feature type="compositionally biased region" description="Low complexity" evidence="1">
    <location>
        <begin position="607"/>
        <end position="622"/>
    </location>
</feature>
<dbReference type="Proteomes" id="UP001190700">
    <property type="component" value="Unassembled WGS sequence"/>
</dbReference>
<feature type="compositionally biased region" description="Polar residues" evidence="1">
    <location>
        <begin position="391"/>
        <end position="409"/>
    </location>
</feature>
<sequence>MNSYARLFHVTHSFCDELHGHLERTKSSLDLDTFLYFVKAQREYTNLLYRENRNRILAAVEERRRKLVNYKGGRATGCIQKKYRACSTIPLCNFSTGAMNLRDVQRLHTSREDEELLHTAPDTCLVHANDTSPPSRGNGSLTAPGRPSLSTEPASPTETAEAGRFLETTTVAPVNSRDRENLQHKAIAREDDSMDRDDKYLEGLTGAVEDERFESVKKTSLHPDADALSAIEPFHAELPETSLSSVPNDIQNERSALHAGSAASDDRELSIGETSKKQTTACSDPADESTRDGASRGALSSTGEARPSPSCDSDTQNGDTSAKMHEAQSEPPTIEKNADDEVASSEVSHPSRVVEHTARETSYATEYDGIDFAAVEMHDEAPVKRDEAAPSSISSVHTNIPSTAVSASPKSHPRNDAIETEIHRSRSAPNAPSKADSGEDSHSEACDVSGVLQHKAKEISYPTTRDRSETPAIETQNEATGKRGGSTPIEISSIDASLVMSAPRKPAEALEAPFSGSNPQNEGVATEICRSESAPTATSKRDDSEDSRPEVSDASRGVPQNIADELTPVKTSMDEMGKEDASSLSATSILVDTSSSTHEAEGASQQNGEALESGSSGAASLNEHVDKDNHPNAEEMSDVWTTDSEDE</sequence>
<feature type="compositionally biased region" description="Basic and acidic residues" evidence="1">
    <location>
        <begin position="572"/>
        <end position="581"/>
    </location>
</feature>
<feature type="compositionally biased region" description="Polar residues" evidence="1">
    <location>
        <begin position="582"/>
        <end position="597"/>
    </location>
</feature>
<organism evidence="2 3">
    <name type="scientific">Cymbomonas tetramitiformis</name>
    <dbReference type="NCBI Taxonomy" id="36881"/>
    <lineage>
        <taxon>Eukaryota</taxon>
        <taxon>Viridiplantae</taxon>
        <taxon>Chlorophyta</taxon>
        <taxon>Pyramimonadophyceae</taxon>
        <taxon>Pyramimonadales</taxon>
        <taxon>Pyramimonadaceae</taxon>
        <taxon>Cymbomonas</taxon>
    </lineage>
</organism>
<feature type="compositionally biased region" description="Basic and acidic residues" evidence="1">
    <location>
        <begin position="436"/>
        <end position="445"/>
    </location>
</feature>
<feature type="compositionally biased region" description="Polar residues" evidence="1">
    <location>
        <begin position="310"/>
        <end position="320"/>
    </location>
</feature>
<dbReference type="EMBL" id="LGRX02033150">
    <property type="protein sequence ID" value="KAK3242570.1"/>
    <property type="molecule type" value="Genomic_DNA"/>
</dbReference>
<name>A0AAE0BVI4_9CHLO</name>
<comment type="caution">
    <text evidence="2">The sequence shown here is derived from an EMBL/GenBank/DDBJ whole genome shotgun (WGS) entry which is preliminary data.</text>
</comment>
<feature type="compositionally biased region" description="Polar residues" evidence="1">
    <location>
        <begin position="129"/>
        <end position="141"/>
    </location>
</feature>